<dbReference type="NCBIfam" id="TIGR01557">
    <property type="entry name" value="myb_SHAQKYF"/>
    <property type="match status" value="1"/>
</dbReference>
<feature type="region of interest" description="Disordered" evidence="8">
    <location>
        <begin position="480"/>
        <end position="507"/>
    </location>
</feature>
<feature type="compositionally biased region" description="Gly residues" evidence="8">
    <location>
        <begin position="482"/>
        <end position="506"/>
    </location>
</feature>
<feature type="domain" description="Response regulatory" evidence="9">
    <location>
        <begin position="16"/>
        <end position="131"/>
    </location>
</feature>
<proteinExistence type="predicted"/>
<accession>A0A7R9TGS3</accession>
<dbReference type="InterPro" id="IPR011006">
    <property type="entry name" value="CheY-like_superfamily"/>
</dbReference>
<evidence type="ECO:0000256" key="7">
    <source>
        <dbReference type="PROSITE-ProRule" id="PRU00169"/>
    </source>
</evidence>
<dbReference type="GO" id="GO:0009736">
    <property type="term" value="P:cytokinin-activated signaling pathway"/>
    <property type="evidence" value="ECO:0007669"/>
    <property type="project" value="InterPro"/>
</dbReference>
<dbReference type="GO" id="GO:0003677">
    <property type="term" value="F:DNA binding"/>
    <property type="evidence" value="ECO:0007669"/>
    <property type="project" value="InterPro"/>
</dbReference>
<evidence type="ECO:0000259" key="10">
    <source>
        <dbReference type="PROSITE" id="PS51294"/>
    </source>
</evidence>
<dbReference type="InterPro" id="IPR045279">
    <property type="entry name" value="ARR-like"/>
</dbReference>
<evidence type="ECO:0000256" key="3">
    <source>
        <dbReference type="ARBA" id="ARBA00023015"/>
    </source>
</evidence>
<dbReference type="EMBL" id="HBDY01006051">
    <property type="protein sequence ID" value="CAD8235126.1"/>
    <property type="molecule type" value="Transcribed_RNA"/>
</dbReference>
<dbReference type="Pfam" id="PF00249">
    <property type="entry name" value="Myb_DNA-binding"/>
    <property type="match status" value="1"/>
</dbReference>
<feature type="modified residue" description="4-aspartylphosphate" evidence="7">
    <location>
        <position position="67"/>
    </location>
</feature>
<dbReference type="AlphaFoldDB" id="A0A7R9TGS3"/>
<evidence type="ECO:0000259" key="9">
    <source>
        <dbReference type="PROSITE" id="PS50110"/>
    </source>
</evidence>
<dbReference type="InterPro" id="IPR017930">
    <property type="entry name" value="Myb_dom"/>
</dbReference>
<organism evidence="11">
    <name type="scientific">Micromonas pusilla</name>
    <name type="common">Picoplanktonic green alga</name>
    <name type="synonym">Chromulina pusilla</name>
    <dbReference type="NCBI Taxonomy" id="38833"/>
    <lineage>
        <taxon>Eukaryota</taxon>
        <taxon>Viridiplantae</taxon>
        <taxon>Chlorophyta</taxon>
        <taxon>Mamiellophyceae</taxon>
        <taxon>Mamiellales</taxon>
        <taxon>Mamiellaceae</taxon>
        <taxon>Micromonas</taxon>
    </lineage>
</organism>
<dbReference type="FunFam" id="1.10.10.60:FF:000007">
    <property type="entry name" value="Two-component response regulator"/>
    <property type="match status" value="1"/>
</dbReference>
<dbReference type="SMART" id="SM00448">
    <property type="entry name" value="REC"/>
    <property type="match status" value="1"/>
</dbReference>
<feature type="compositionally biased region" description="Gly residues" evidence="8">
    <location>
        <begin position="410"/>
        <end position="422"/>
    </location>
</feature>
<dbReference type="SUPFAM" id="SSF52172">
    <property type="entry name" value="CheY-like"/>
    <property type="match status" value="1"/>
</dbReference>
<evidence type="ECO:0000313" key="11">
    <source>
        <dbReference type="EMBL" id="CAD8235126.1"/>
    </source>
</evidence>
<dbReference type="Gene3D" id="1.10.10.60">
    <property type="entry name" value="Homeodomain-like"/>
    <property type="match status" value="1"/>
</dbReference>
<feature type="domain" description="HTH myb-type" evidence="10">
    <location>
        <begin position="241"/>
        <end position="298"/>
    </location>
</feature>
<keyword evidence="2" id="KW-0902">Two-component regulatory system</keyword>
<evidence type="ECO:0000256" key="8">
    <source>
        <dbReference type="SAM" id="MobiDB-lite"/>
    </source>
</evidence>
<dbReference type="Pfam" id="PF00072">
    <property type="entry name" value="Response_reg"/>
    <property type="match status" value="1"/>
</dbReference>
<dbReference type="CDD" id="cd17584">
    <property type="entry name" value="REC_typeB_ARR-like"/>
    <property type="match status" value="1"/>
</dbReference>
<feature type="region of interest" description="Disordered" evidence="8">
    <location>
        <begin position="133"/>
        <end position="241"/>
    </location>
</feature>
<dbReference type="PANTHER" id="PTHR43874">
    <property type="entry name" value="TWO-COMPONENT RESPONSE REGULATOR"/>
    <property type="match status" value="1"/>
</dbReference>
<keyword evidence="6" id="KW-0539">Nucleus</keyword>
<evidence type="ECO:0000256" key="6">
    <source>
        <dbReference type="ARBA" id="ARBA00023242"/>
    </source>
</evidence>
<keyword evidence="3" id="KW-0805">Transcription regulation</keyword>
<feature type="region of interest" description="Disordered" evidence="8">
    <location>
        <begin position="392"/>
        <end position="423"/>
    </location>
</feature>
<dbReference type="PANTHER" id="PTHR43874:SF7">
    <property type="entry name" value="TWO-COMPONENT RESPONSE REGULATOR ARR10"/>
    <property type="match status" value="1"/>
</dbReference>
<keyword evidence="4" id="KW-0010">Activator</keyword>
<evidence type="ECO:0000256" key="4">
    <source>
        <dbReference type="ARBA" id="ARBA00023159"/>
    </source>
</evidence>
<dbReference type="PROSITE" id="PS51294">
    <property type="entry name" value="HTH_MYB"/>
    <property type="match status" value="1"/>
</dbReference>
<dbReference type="PROSITE" id="PS50110">
    <property type="entry name" value="RESPONSE_REGULATORY"/>
    <property type="match status" value="1"/>
</dbReference>
<evidence type="ECO:0000256" key="2">
    <source>
        <dbReference type="ARBA" id="ARBA00023012"/>
    </source>
</evidence>
<gene>
    <name evidence="11" type="ORF">MPUS1402_LOCUS4562</name>
</gene>
<dbReference type="InterPro" id="IPR009057">
    <property type="entry name" value="Homeodomain-like_sf"/>
</dbReference>
<dbReference type="InterPro" id="IPR001789">
    <property type="entry name" value="Sig_transdc_resp-reg_receiver"/>
</dbReference>
<dbReference type="SUPFAM" id="SSF46689">
    <property type="entry name" value="Homeodomain-like"/>
    <property type="match status" value="1"/>
</dbReference>
<reference evidence="11" key="1">
    <citation type="submission" date="2021-01" db="EMBL/GenBank/DDBJ databases">
        <authorList>
            <person name="Corre E."/>
            <person name="Pelletier E."/>
            <person name="Niang G."/>
            <person name="Scheremetjew M."/>
            <person name="Finn R."/>
            <person name="Kale V."/>
            <person name="Holt S."/>
            <person name="Cochrane G."/>
            <person name="Meng A."/>
            <person name="Brown T."/>
            <person name="Cohen L."/>
        </authorList>
    </citation>
    <scope>NUCLEOTIDE SEQUENCE</scope>
    <source>
        <strain evidence="11">RCC1614</strain>
    </source>
</reference>
<dbReference type="GO" id="GO:0000160">
    <property type="term" value="P:phosphorelay signal transduction system"/>
    <property type="evidence" value="ECO:0007669"/>
    <property type="project" value="UniProtKB-KW"/>
</dbReference>
<evidence type="ECO:0000256" key="5">
    <source>
        <dbReference type="ARBA" id="ARBA00023163"/>
    </source>
</evidence>
<keyword evidence="1 7" id="KW-0597">Phosphoprotein</keyword>
<sequence length="544" mass="55162">MTAEKKELKVFPAGLRVLVVDDDPLCLRIVEKMLKRCQYEVTTFSRGAEALETLRARRDDFDIVLSDVHMPDMDGFKLLEHIALELDVPVMMMSANCATDVVLRGIIHGAVDYLLKPVRLEELRNIWQHVVRRQREPSKDGAAGKGGGASGAPEVSGDTHANTDDKQDGNATDSKGNGSQKRKSGKSGDDGGKDGGGSGGKDGDASNKGNNNKRKKGKSNDATETAGGAGVEDNDDTSGLKKPRVVWSPELHQQFVTAVNQLGIDKAVPKRILDLMGVQGLTRENVASHLQKYRLYLKRLQGVNNNGTVPSGAAGFMTGLAIDGVGGVMGPPTTGSPAMNGPGGPGGGLVMGPGHMGGPHMDGSGMMHMGPGGPMAGMTVVYGGGMPGGMPGGADSKNGASGQPPPGGYVVMGGPHGGGPGGAPMMMQHGGMVPGPGPGLVPGPGGSLMMPAGMMPDGGGGMVGVHVGPGVVMGQHQLGGKHSSGGAGMAGGSAAGKGAQRGGVGGAFDVPPTNGSLDADEIGDDVLTMFLKDGLPEMNDGDAL</sequence>
<evidence type="ECO:0000256" key="1">
    <source>
        <dbReference type="ARBA" id="ARBA00022553"/>
    </source>
</evidence>
<evidence type="ECO:0008006" key="12">
    <source>
        <dbReference type="Google" id="ProtNLM"/>
    </source>
</evidence>
<protein>
    <recommendedName>
        <fullName evidence="12">Two-component response regulator</fullName>
    </recommendedName>
</protein>
<dbReference type="InterPro" id="IPR001005">
    <property type="entry name" value="SANT/Myb"/>
</dbReference>
<name>A0A7R9TGS3_MICPS</name>
<dbReference type="Gene3D" id="3.40.50.2300">
    <property type="match status" value="1"/>
</dbReference>
<keyword evidence="5" id="KW-0804">Transcription</keyword>
<dbReference type="InterPro" id="IPR006447">
    <property type="entry name" value="Myb_dom_plants"/>
</dbReference>